<accession>A0A6J7GS29</accession>
<dbReference type="GO" id="GO:0071949">
    <property type="term" value="F:FAD binding"/>
    <property type="evidence" value="ECO:0007669"/>
    <property type="project" value="InterPro"/>
</dbReference>
<name>A0A6J7GS29_9ZZZZ</name>
<dbReference type="InterPro" id="IPR016166">
    <property type="entry name" value="FAD-bd_PCMH"/>
</dbReference>
<evidence type="ECO:0000256" key="1">
    <source>
        <dbReference type="ARBA" id="ARBA00023002"/>
    </source>
</evidence>
<dbReference type="PANTHER" id="PTHR43762">
    <property type="entry name" value="L-GULONOLACTONE OXIDASE"/>
    <property type="match status" value="1"/>
</dbReference>
<dbReference type="InterPro" id="IPR010031">
    <property type="entry name" value="FAD_lactone_oxidase-like"/>
</dbReference>
<dbReference type="SUPFAM" id="SSF56176">
    <property type="entry name" value="FAD-binding/transporter-associated domain-like"/>
    <property type="match status" value="1"/>
</dbReference>
<organism evidence="3">
    <name type="scientific">freshwater metagenome</name>
    <dbReference type="NCBI Taxonomy" id="449393"/>
    <lineage>
        <taxon>unclassified sequences</taxon>
        <taxon>metagenomes</taxon>
        <taxon>ecological metagenomes</taxon>
    </lineage>
</organism>
<dbReference type="Pfam" id="PF01565">
    <property type="entry name" value="FAD_binding_4"/>
    <property type="match status" value="1"/>
</dbReference>
<sequence>MSLSISDQEQLLTGWGRTCPSLARVQACTSIEQVQHEVARAGARGVLARGLGRSYGDAAQSGGGTVLDLQAFNDISYDSITGAVTAGAGASLDSVMKAIVPAGAFVPVTPGTRMVTIGGAIGSDIHGKNHHVDGTFGAHVQSLTLVDGSGEIHELTPSGDKAPQFWATIGGMGLTGVITQATFDAIPVTSSLISVDTQRANDLDEVMSVMAAGDEKYRYTVAWIDTVSQSARGVITSGDHAPIDQLSAKQRTHALVFEPKAIATAPPIFPSGLLNKLTVRAFNEAWFRKAPKSASGDLQSISAFFHPLDGVQDWNRIYGPRGFLQYQFVVPDSASHLIRAALEKLRQVGAPSFLTVLKRFGAANPAPLSFPTQGWTLAADVPAGIEGLGQALDDLDELISEAGGRLYLAKDSRQSPQMFARTYPRLSEWQQVRDGLDPRGVFTSDLARRLSI</sequence>
<dbReference type="Pfam" id="PF04030">
    <property type="entry name" value="ALO"/>
    <property type="match status" value="1"/>
</dbReference>
<gene>
    <name evidence="3" type="ORF">UFOPK3495_01492</name>
    <name evidence="4" type="ORF">UFOPK4237_00569</name>
</gene>
<dbReference type="EMBL" id="CAFBMC010000108">
    <property type="protein sequence ID" value="CAB4909558.1"/>
    <property type="molecule type" value="Genomic_DNA"/>
</dbReference>
<dbReference type="PANTHER" id="PTHR43762:SF1">
    <property type="entry name" value="D-ARABINONO-1,4-LACTONE OXIDASE"/>
    <property type="match status" value="1"/>
</dbReference>
<dbReference type="GO" id="GO:0016020">
    <property type="term" value="C:membrane"/>
    <property type="evidence" value="ECO:0007669"/>
    <property type="project" value="InterPro"/>
</dbReference>
<dbReference type="GO" id="GO:0003885">
    <property type="term" value="F:D-arabinono-1,4-lactone oxidase activity"/>
    <property type="evidence" value="ECO:0007669"/>
    <property type="project" value="InterPro"/>
</dbReference>
<feature type="domain" description="FAD-binding PCMH-type" evidence="2">
    <location>
        <begin position="17"/>
        <end position="188"/>
    </location>
</feature>
<evidence type="ECO:0000313" key="4">
    <source>
        <dbReference type="EMBL" id="CAB5037051.1"/>
    </source>
</evidence>
<dbReference type="PROSITE" id="PS51387">
    <property type="entry name" value="FAD_PCMH"/>
    <property type="match status" value="1"/>
</dbReference>
<dbReference type="InterPro" id="IPR007173">
    <property type="entry name" value="ALO_C"/>
</dbReference>
<dbReference type="Gene3D" id="1.10.45.10">
    <property type="entry name" value="Vanillyl-alcohol Oxidase, Chain A, domain 4"/>
    <property type="match status" value="1"/>
</dbReference>
<dbReference type="InterPro" id="IPR036318">
    <property type="entry name" value="FAD-bd_PCMH-like_sf"/>
</dbReference>
<reference evidence="3" key="1">
    <citation type="submission" date="2020-05" db="EMBL/GenBank/DDBJ databases">
        <authorList>
            <person name="Chiriac C."/>
            <person name="Salcher M."/>
            <person name="Ghai R."/>
            <person name="Kavagutti S V."/>
        </authorList>
    </citation>
    <scope>NUCLEOTIDE SEQUENCE</scope>
</reference>
<evidence type="ECO:0000313" key="3">
    <source>
        <dbReference type="EMBL" id="CAB4909558.1"/>
    </source>
</evidence>
<keyword evidence="1" id="KW-0560">Oxidoreductase</keyword>
<dbReference type="InterPro" id="IPR006094">
    <property type="entry name" value="Oxid_FAD_bind_N"/>
</dbReference>
<dbReference type="AlphaFoldDB" id="A0A6J7GS29"/>
<evidence type="ECO:0000259" key="2">
    <source>
        <dbReference type="PROSITE" id="PS51387"/>
    </source>
</evidence>
<dbReference type="Gene3D" id="3.30.465.10">
    <property type="match status" value="1"/>
</dbReference>
<proteinExistence type="predicted"/>
<dbReference type="EMBL" id="CAFBPZ010000026">
    <property type="protein sequence ID" value="CAB5037051.1"/>
    <property type="molecule type" value="Genomic_DNA"/>
</dbReference>
<dbReference type="InterPro" id="IPR016171">
    <property type="entry name" value="Vanillyl_alc_oxidase_C-sub2"/>
</dbReference>
<dbReference type="InterPro" id="IPR016169">
    <property type="entry name" value="FAD-bd_PCMH_sub2"/>
</dbReference>
<protein>
    <submittedName>
        <fullName evidence="3">Unannotated protein</fullName>
    </submittedName>
</protein>